<dbReference type="InterPro" id="IPR035937">
    <property type="entry name" value="FPG_N"/>
</dbReference>
<dbReference type="RefSeq" id="WP_386755611.1">
    <property type="nucleotide sequence ID" value="NZ_JBHSNM010000005.1"/>
</dbReference>
<keyword evidence="6" id="KW-0234">DNA repair</keyword>
<dbReference type="InterPro" id="IPR015886">
    <property type="entry name" value="H2TH_FPG"/>
</dbReference>
<evidence type="ECO:0000259" key="10">
    <source>
        <dbReference type="PROSITE" id="PS51068"/>
    </source>
</evidence>
<keyword evidence="9" id="KW-0326">Glycosidase</keyword>
<dbReference type="PANTHER" id="PTHR22993:SF9">
    <property type="entry name" value="FORMAMIDOPYRIMIDINE-DNA GLYCOSYLASE"/>
    <property type="match status" value="1"/>
</dbReference>
<dbReference type="SUPFAM" id="SSF46946">
    <property type="entry name" value="S13-like H2TH domain"/>
    <property type="match status" value="1"/>
</dbReference>
<evidence type="ECO:0000256" key="7">
    <source>
        <dbReference type="ARBA" id="ARBA00023239"/>
    </source>
</evidence>
<proteinExistence type="inferred from homology"/>
<evidence type="ECO:0000256" key="5">
    <source>
        <dbReference type="ARBA" id="ARBA00023125"/>
    </source>
</evidence>
<dbReference type="PROSITE" id="PS51068">
    <property type="entry name" value="FPG_CAT"/>
    <property type="match status" value="1"/>
</dbReference>
<dbReference type="Pfam" id="PF06831">
    <property type="entry name" value="H2TH"/>
    <property type="match status" value="1"/>
</dbReference>
<evidence type="ECO:0000256" key="6">
    <source>
        <dbReference type="ARBA" id="ARBA00023204"/>
    </source>
</evidence>
<sequence>MPEGPSIVILREQAAGFAGKVVREVAGNSRLDLTRMRDRRLRALRSWGKHFLLCFDGFAMRVHFMLFGSYRINERREADPRLSLRFARGELNFYACSLKYIEGDLDAVYDWSADVMAPEWNPRAAHRKLRAMPEALACDVLLDQDVFAGCGNIIKNEVLHRIRVHPESKVGALSPRKRGELVKQAREYSFDFYAWKKAFVLRRHWQVHAKTHCPRDGTRLSYRAKLGRRQRRAFWCGHCQRLYR</sequence>
<comment type="catalytic activity">
    <reaction evidence="1">
        <text>Hydrolysis of DNA containing ring-opened 7-methylguanine residues, releasing 2,6-diamino-4-hydroxy-5-(N-methyl)formamidopyrimidine.</text>
        <dbReference type="EC" id="3.2.2.23"/>
    </reaction>
</comment>
<keyword evidence="7" id="KW-0456">Lyase</keyword>
<accession>A0ABW0SR56</accession>
<protein>
    <submittedName>
        <fullName evidence="11">DNA-formamidopyrimidine glycosylase family protein</fullName>
    </submittedName>
</protein>
<dbReference type="SMART" id="SM00898">
    <property type="entry name" value="Fapy_DNA_glyco"/>
    <property type="match status" value="1"/>
</dbReference>
<evidence type="ECO:0000313" key="12">
    <source>
        <dbReference type="Proteomes" id="UP001596036"/>
    </source>
</evidence>
<dbReference type="CDD" id="cd08974">
    <property type="entry name" value="BaFpgNei_N_2"/>
    <property type="match status" value="1"/>
</dbReference>
<evidence type="ECO:0000256" key="1">
    <source>
        <dbReference type="ARBA" id="ARBA00001668"/>
    </source>
</evidence>
<keyword evidence="8" id="KW-0511">Multifunctional enzyme</keyword>
<dbReference type="Gene3D" id="3.20.190.10">
    <property type="entry name" value="MutM-like, N-terminal"/>
    <property type="match status" value="1"/>
</dbReference>
<keyword evidence="12" id="KW-1185">Reference proteome</keyword>
<evidence type="ECO:0000256" key="4">
    <source>
        <dbReference type="ARBA" id="ARBA00022801"/>
    </source>
</evidence>
<keyword evidence="5" id="KW-0238">DNA-binding</keyword>
<dbReference type="Proteomes" id="UP001596036">
    <property type="component" value="Unassembled WGS sequence"/>
</dbReference>
<comment type="caution">
    <text evidence="11">The sequence shown here is derived from an EMBL/GenBank/DDBJ whole genome shotgun (WGS) entry which is preliminary data.</text>
</comment>
<evidence type="ECO:0000256" key="2">
    <source>
        <dbReference type="ARBA" id="ARBA00009409"/>
    </source>
</evidence>
<evidence type="ECO:0000256" key="3">
    <source>
        <dbReference type="ARBA" id="ARBA00022763"/>
    </source>
</evidence>
<name>A0ABW0SR56_9GAMM</name>
<evidence type="ECO:0000256" key="9">
    <source>
        <dbReference type="ARBA" id="ARBA00023295"/>
    </source>
</evidence>
<dbReference type="SMART" id="SM01232">
    <property type="entry name" value="H2TH"/>
    <property type="match status" value="1"/>
</dbReference>
<evidence type="ECO:0000313" key="11">
    <source>
        <dbReference type="EMBL" id="MFC5571047.1"/>
    </source>
</evidence>
<dbReference type="SUPFAM" id="SSF81624">
    <property type="entry name" value="N-terminal domain of MutM-like DNA repair proteins"/>
    <property type="match status" value="1"/>
</dbReference>
<organism evidence="11 12">
    <name type="scientific">Lysobacter yangpyeongensis</name>
    <dbReference type="NCBI Taxonomy" id="346182"/>
    <lineage>
        <taxon>Bacteria</taxon>
        <taxon>Pseudomonadati</taxon>
        <taxon>Pseudomonadota</taxon>
        <taxon>Gammaproteobacteria</taxon>
        <taxon>Lysobacterales</taxon>
        <taxon>Lysobacteraceae</taxon>
        <taxon>Lysobacter</taxon>
    </lineage>
</organism>
<gene>
    <name evidence="11" type="ORF">ACFPN1_13355</name>
</gene>
<dbReference type="InterPro" id="IPR010979">
    <property type="entry name" value="Ribosomal_uS13-like_H2TH"/>
</dbReference>
<dbReference type="EMBL" id="JBHSNM010000005">
    <property type="protein sequence ID" value="MFC5571047.1"/>
    <property type="molecule type" value="Genomic_DNA"/>
</dbReference>
<keyword evidence="3" id="KW-0227">DNA damage</keyword>
<dbReference type="InterPro" id="IPR012319">
    <property type="entry name" value="FPG_cat"/>
</dbReference>
<dbReference type="Gene3D" id="1.10.8.50">
    <property type="match status" value="1"/>
</dbReference>
<reference evidence="12" key="1">
    <citation type="journal article" date="2019" name="Int. J. Syst. Evol. Microbiol.">
        <title>The Global Catalogue of Microorganisms (GCM) 10K type strain sequencing project: providing services to taxonomists for standard genome sequencing and annotation.</title>
        <authorList>
            <consortium name="The Broad Institute Genomics Platform"/>
            <consortium name="The Broad Institute Genome Sequencing Center for Infectious Disease"/>
            <person name="Wu L."/>
            <person name="Ma J."/>
        </authorList>
    </citation>
    <scope>NUCLEOTIDE SEQUENCE [LARGE SCALE GENOMIC DNA]</scope>
    <source>
        <strain evidence="12">KACC 11407</strain>
    </source>
</reference>
<evidence type="ECO:0000256" key="8">
    <source>
        <dbReference type="ARBA" id="ARBA00023268"/>
    </source>
</evidence>
<comment type="similarity">
    <text evidence="2">Belongs to the FPG family.</text>
</comment>
<dbReference type="Pfam" id="PF01149">
    <property type="entry name" value="Fapy_DNA_glyco"/>
    <property type="match status" value="1"/>
</dbReference>
<feature type="domain" description="Formamidopyrimidine-DNA glycosylase catalytic" evidence="10">
    <location>
        <begin position="2"/>
        <end position="87"/>
    </location>
</feature>
<dbReference type="PANTHER" id="PTHR22993">
    <property type="entry name" value="FORMAMIDOPYRIMIDINE-DNA GLYCOSYLASE"/>
    <property type="match status" value="1"/>
</dbReference>
<keyword evidence="4" id="KW-0378">Hydrolase</keyword>